<accession>A0ABC8RUS6</accession>
<evidence type="ECO:0000313" key="3">
    <source>
        <dbReference type="Proteomes" id="UP001642360"/>
    </source>
</evidence>
<dbReference type="EMBL" id="CAUOFW020001770">
    <property type="protein sequence ID" value="CAK9148612.1"/>
    <property type="molecule type" value="Genomic_DNA"/>
</dbReference>
<dbReference type="AlphaFoldDB" id="A0ABC8RUS6"/>
<dbReference type="InterPro" id="IPR012337">
    <property type="entry name" value="RNaseH-like_sf"/>
</dbReference>
<dbReference type="InterPro" id="IPR036397">
    <property type="entry name" value="RNaseH_sf"/>
</dbReference>
<proteinExistence type="predicted"/>
<dbReference type="PROSITE" id="PS50879">
    <property type="entry name" value="RNASE_H_1"/>
    <property type="match status" value="1"/>
</dbReference>
<dbReference type="Pfam" id="PF13456">
    <property type="entry name" value="RVT_3"/>
    <property type="match status" value="1"/>
</dbReference>
<dbReference type="InterPro" id="IPR053151">
    <property type="entry name" value="RNase_H-like"/>
</dbReference>
<sequence length="174" mass="19657">MRSVALVLFWQIWKERCRRVSGEGSVHCYAIFMKIHNILRYQVRNIKLTVQDDGLGKSILKSLQIVASVSIWFRCVWVKWTAPSVGIMKLNTDGDAKNNSGIAGGGAVLRNDKRNVVLASSFFYNECSNKAAEFRALYDGLHLIWQYDLSCYRFVIECDSLVLVNSILGLCACP</sequence>
<keyword evidence="3" id="KW-1185">Reference proteome</keyword>
<evidence type="ECO:0000313" key="2">
    <source>
        <dbReference type="EMBL" id="CAK9148612.1"/>
    </source>
</evidence>
<feature type="domain" description="RNase H type-1" evidence="1">
    <location>
        <begin position="84"/>
        <end position="174"/>
    </location>
</feature>
<dbReference type="Proteomes" id="UP001642360">
    <property type="component" value="Unassembled WGS sequence"/>
</dbReference>
<protein>
    <recommendedName>
        <fullName evidence="1">RNase H type-1 domain-containing protein</fullName>
    </recommendedName>
</protein>
<dbReference type="PANTHER" id="PTHR47723:SF20">
    <property type="entry name" value="RNASE H TYPE-1 DOMAIN-CONTAINING PROTEIN"/>
    <property type="match status" value="1"/>
</dbReference>
<name>A0ABC8RUS6_9AQUA</name>
<comment type="caution">
    <text evidence="2">The sequence shown here is derived from an EMBL/GenBank/DDBJ whole genome shotgun (WGS) entry which is preliminary data.</text>
</comment>
<evidence type="ECO:0000259" key="1">
    <source>
        <dbReference type="PROSITE" id="PS50879"/>
    </source>
</evidence>
<dbReference type="SUPFAM" id="SSF53098">
    <property type="entry name" value="Ribonuclease H-like"/>
    <property type="match status" value="1"/>
</dbReference>
<gene>
    <name evidence="2" type="ORF">ILEXP_LOCUS16575</name>
</gene>
<dbReference type="PANTHER" id="PTHR47723">
    <property type="entry name" value="OS05G0353850 PROTEIN"/>
    <property type="match status" value="1"/>
</dbReference>
<organism evidence="2 3">
    <name type="scientific">Ilex paraguariensis</name>
    <name type="common">yerba mate</name>
    <dbReference type="NCBI Taxonomy" id="185542"/>
    <lineage>
        <taxon>Eukaryota</taxon>
        <taxon>Viridiplantae</taxon>
        <taxon>Streptophyta</taxon>
        <taxon>Embryophyta</taxon>
        <taxon>Tracheophyta</taxon>
        <taxon>Spermatophyta</taxon>
        <taxon>Magnoliopsida</taxon>
        <taxon>eudicotyledons</taxon>
        <taxon>Gunneridae</taxon>
        <taxon>Pentapetalae</taxon>
        <taxon>asterids</taxon>
        <taxon>campanulids</taxon>
        <taxon>Aquifoliales</taxon>
        <taxon>Aquifoliaceae</taxon>
        <taxon>Ilex</taxon>
    </lineage>
</organism>
<dbReference type="InterPro" id="IPR002156">
    <property type="entry name" value="RNaseH_domain"/>
</dbReference>
<dbReference type="Gene3D" id="3.30.420.10">
    <property type="entry name" value="Ribonuclease H-like superfamily/Ribonuclease H"/>
    <property type="match status" value="1"/>
</dbReference>
<reference evidence="2 3" key="1">
    <citation type="submission" date="2024-02" db="EMBL/GenBank/DDBJ databases">
        <authorList>
            <person name="Vignale AGUSTIN F."/>
            <person name="Sosa J E."/>
            <person name="Modenutti C."/>
        </authorList>
    </citation>
    <scope>NUCLEOTIDE SEQUENCE [LARGE SCALE GENOMIC DNA]</scope>
</reference>